<keyword evidence="3" id="KW-1185">Reference proteome</keyword>
<evidence type="ECO:0000256" key="1">
    <source>
        <dbReference type="SAM" id="MobiDB-lite"/>
    </source>
</evidence>
<accession>A0AAV7D5X6</accession>
<proteinExistence type="predicted"/>
<gene>
    <name evidence="2" type="ORF">GDO81_000471</name>
</gene>
<protein>
    <submittedName>
        <fullName evidence="2">Uncharacterized protein</fullName>
    </submittedName>
</protein>
<reference evidence="2" key="1">
    <citation type="thesis" date="2020" institute="ProQuest LLC" country="789 East Eisenhower Parkway, Ann Arbor, MI, USA">
        <title>Comparative Genomics and Chromosome Evolution.</title>
        <authorList>
            <person name="Mudd A.B."/>
        </authorList>
    </citation>
    <scope>NUCLEOTIDE SEQUENCE</scope>
    <source>
        <strain evidence="2">237g6f4</strain>
        <tissue evidence="2">Blood</tissue>
    </source>
</reference>
<name>A0AAV7D5X6_ENGPU</name>
<feature type="region of interest" description="Disordered" evidence="1">
    <location>
        <begin position="1"/>
        <end position="25"/>
    </location>
</feature>
<sequence length="107" mass="12344">MTNTHNASGLRQQTGQNYIQEHSKSSVQKSRGVEYEMPFSHMFLCSNVRLCLVKELNYAAASPDYFFLKNMPYLSDFFVKALGQHDPTSTNLISRHIRKPNTIMRQT</sequence>
<evidence type="ECO:0000313" key="3">
    <source>
        <dbReference type="Proteomes" id="UP000824782"/>
    </source>
</evidence>
<dbReference type="Proteomes" id="UP000824782">
    <property type="component" value="Unassembled WGS sequence"/>
</dbReference>
<dbReference type="EMBL" id="WNYA01000001">
    <property type="protein sequence ID" value="KAG8592350.1"/>
    <property type="molecule type" value="Genomic_DNA"/>
</dbReference>
<dbReference type="AlphaFoldDB" id="A0AAV7D5X6"/>
<evidence type="ECO:0000313" key="2">
    <source>
        <dbReference type="EMBL" id="KAG8592350.1"/>
    </source>
</evidence>
<organism evidence="2 3">
    <name type="scientific">Engystomops pustulosus</name>
    <name type="common">Tungara frog</name>
    <name type="synonym">Physalaemus pustulosus</name>
    <dbReference type="NCBI Taxonomy" id="76066"/>
    <lineage>
        <taxon>Eukaryota</taxon>
        <taxon>Metazoa</taxon>
        <taxon>Chordata</taxon>
        <taxon>Craniata</taxon>
        <taxon>Vertebrata</taxon>
        <taxon>Euteleostomi</taxon>
        <taxon>Amphibia</taxon>
        <taxon>Batrachia</taxon>
        <taxon>Anura</taxon>
        <taxon>Neobatrachia</taxon>
        <taxon>Hyloidea</taxon>
        <taxon>Leptodactylidae</taxon>
        <taxon>Leiuperinae</taxon>
        <taxon>Engystomops</taxon>
    </lineage>
</organism>
<comment type="caution">
    <text evidence="2">The sequence shown here is derived from an EMBL/GenBank/DDBJ whole genome shotgun (WGS) entry which is preliminary data.</text>
</comment>